<accession>A0A4P8XH95</accession>
<evidence type="ECO:0000259" key="1">
    <source>
        <dbReference type="Pfam" id="PF00884"/>
    </source>
</evidence>
<dbReference type="InterPro" id="IPR052701">
    <property type="entry name" value="GAG_Ulvan_Degrading_Sulfatases"/>
</dbReference>
<reference evidence="2 3" key="1">
    <citation type="submission" date="2019-05" db="EMBL/GenBank/DDBJ databases">
        <authorList>
            <person name="Chen C."/>
        </authorList>
    </citation>
    <scope>NUCLEOTIDE SEQUENCE [LARGE SCALE GENOMIC DNA]</scope>
    <source>
        <strain evidence="2 3">HB172198</strain>
    </source>
</reference>
<dbReference type="KEGG" id="palo:E6C60_0812"/>
<dbReference type="AlphaFoldDB" id="A0A4P8XH95"/>
<dbReference type="Gene3D" id="3.40.720.10">
    <property type="entry name" value="Alkaline Phosphatase, subunit A"/>
    <property type="match status" value="1"/>
</dbReference>
<proteinExistence type="predicted"/>
<dbReference type="Proteomes" id="UP000300879">
    <property type="component" value="Chromosome"/>
</dbReference>
<keyword evidence="3" id="KW-1185">Reference proteome</keyword>
<gene>
    <name evidence="2" type="ORF">E6C60_0812</name>
</gene>
<dbReference type="PANTHER" id="PTHR43751:SF1">
    <property type="entry name" value="SULFATASE ATSG-RELATED"/>
    <property type="match status" value="1"/>
</dbReference>
<dbReference type="CDD" id="cd16027">
    <property type="entry name" value="SGSH"/>
    <property type="match status" value="1"/>
</dbReference>
<dbReference type="InterPro" id="IPR000917">
    <property type="entry name" value="Sulfatase_N"/>
</dbReference>
<protein>
    <submittedName>
        <fullName evidence="2">Sulfatase</fullName>
    </submittedName>
</protein>
<organism evidence="2 3">
    <name type="scientific">Paenibacillus algicola</name>
    <dbReference type="NCBI Taxonomy" id="2565926"/>
    <lineage>
        <taxon>Bacteria</taxon>
        <taxon>Bacillati</taxon>
        <taxon>Bacillota</taxon>
        <taxon>Bacilli</taxon>
        <taxon>Bacillales</taxon>
        <taxon>Paenibacillaceae</taxon>
        <taxon>Paenibacillus</taxon>
    </lineage>
</organism>
<dbReference type="Pfam" id="PF00884">
    <property type="entry name" value="Sulfatase"/>
    <property type="match status" value="1"/>
</dbReference>
<dbReference type="InterPro" id="IPR017850">
    <property type="entry name" value="Alkaline_phosphatase_core_sf"/>
</dbReference>
<sequence>MGAYGHKFVNTPNFDRIAEEGILFQNAFTTNPKCAPSRASILSGMHTWQMEEACNHYGIFPSKFKVYPDLLEDAGYHVGYTGKGWAPGDWEAGGFARNPAGPVYNQHKLVPPTEGISDIDYASNFNAFLEERQQNQPFCFWFGCLEPHRKYEEGSGVRAGKNLDEIKLPSYYPDDEIIKSDWLDYALEIDWFDLQLGKILNTLEELGELEHTLIVVTSDNGMPFPRIKGQMYEHDLRLPMALYWKNQVPGGRKIEDLISFIDLAPTFVEAAGLPPHAQFAGRSLMNMIRSDQQGRVEADRNKVYMGKERHDVGTENDVAYPVRCIRTEKYLYVRNFKPDLWPAGNPETGYTNVDSSPTKTLLLKQHAEGQDDYYHLSFGKRAEEELFEIRTDPECITNLAEDPHFDPVKKELWLELKKVLVQTGDPRTQGRGDVFDHYEYVGDQSHSWKAYKEGWFCKQKF</sequence>
<feature type="domain" description="Sulfatase N-terminal" evidence="1">
    <location>
        <begin position="1"/>
        <end position="272"/>
    </location>
</feature>
<name>A0A4P8XH95_9BACL</name>
<dbReference type="EMBL" id="CP040396">
    <property type="protein sequence ID" value="QCT01533.1"/>
    <property type="molecule type" value="Genomic_DNA"/>
</dbReference>
<dbReference type="SUPFAM" id="SSF53649">
    <property type="entry name" value="Alkaline phosphatase-like"/>
    <property type="match status" value="1"/>
</dbReference>
<evidence type="ECO:0000313" key="2">
    <source>
        <dbReference type="EMBL" id="QCT01533.1"/>
    </source>
</evidence>
<evidence type="ECO:0000313" key="3">
    <source>
        <dbReference type="Proteomes" id="UP000300879"/>
    </source>
</evidence>
<dbReference type="PANTHER" id="PTHR43751">
    <property type="entry name" value="SULFATASE"/>
    <property type="match status" value="1"/>
</dbReference>